<protein>
    <submittedName>
        <fullName evidence="1">Uncharacterized protein</fullName>
    </submittedName>
</protein>
<dbReference type="EMBL" id="LAZR01030614">
    <property type="protein sequence ID" value="KKL56083.1"/>
    <property type="molecule type" value="Genomic_DNA"/>
</dbReference>
<comment type="caution">
    <text evidence="1">The sequence shown here is derived from an EMBL/GenBank/DDBJ whole genome shotgun (WGS) entry which is preliminary data.</text>
</comment>
<dbReference type="AlphaFoldDB" id="A0A0F9D2X1"/>
<gene>
    <name evidence="1" type="ORF">LCGC14_2248940</name>
</gene>
<sequence>MDEMQLNTQEQGQVFTACWNERARLTKKLKGKTNRCSTNERIELLTNVIKKLKEII</sequence>
<name>A0A0F9D2X1_9ZZZZ</name>
<organism evidence="1">
    <name type="scientific">marine sediment metagenome</name>
    <dbReference type="NCBI Taxonomy" id="412755"/>
    <lineage>
        <taxon>unclassified sequences</taxon>
        <taxon>metagenomes</taxon>
        <taxon>ecological metagenomes</taxon>
    </lineage>
</organism>
<evidence type="ECO:0000313" key="1">
    <source>
        <dbReference type="EMBL" id="KKL56083.1"/>
    </source>
</evidence>
<reference evidence="1" key="1">
    <citation type="journal article" date="2015" name="Nature">
        <title>Complex archaea that bridge the gap between prokaryotes and eukaryotes.</title>
        <authorList>
            <person name="Spang A."/>
            <person name="Saw J.H."/>
            <person name="Jorgensen S.L."/>
            <person name="Zaremba-Niedzwiedzka K."/>
            <person name="Martijn J."/>
            <person name="Lind A.E."/>
            <person name="van Eijk R."/>
            <person name="Schleper C."/>
            <person name="Guy L."/>
            <person name="Ettema T.J."/>
        </authorList>
    </citation>
    <scope>NUCLEOTIDE SEQUENCE</scope>
</reference>
<accession>A0A0F9D2X1</accession>
<proteinExistence type="predicted"/>